<keyword evidence="3" id="KW-1185">Reference proteome</keyword>
<dbReference type="AlphaFoldDB" id="A0A9D4F2H7"/>
<evidence type="ECO:0000313" key="2">
    <source>
        <dbReference type="EMBL" id="KAH3791155.1"/>
    </source>
</evidence>
<reference evidence="2" key="1">
    <citation type="journal article" date="2019" name="bioRxiv">
        <title>The Genome of the Zebra Mussel, Dreissena polymorpha: A Resource for Invasive Species Research.</title>
        <authorList>
            <person name="McCartney M.A."/>
            <person name="Auch B."/>
            <person name="Kono T."/>
            <person name="Mallez S."/>
            <person name="Zhang Y."/>
            <person name="Obille A."/>
            <person name="Becker A."/>
            <person name="Abrahante J.E."/>
            <person name="Garbe J."/>
            <person name="Badalamenti J.P."/>
            <person name="Herman A."/>
            <person name="Mangelson H."/>
            <person name="Liachko I."/>
            <person name="Sullivan S."/>
            <person name="Sone E.D."/>
            <person name="Koren S."/>
            <person name="Silverstein K.A.T."/>
            <person name="Beckman K.B."/>
            <person name="Gohl D.M."/>
        </authorList>
    </citation>
    <scope>NUCLEOTIDE SEQUENCE</scope>
    <source>
        <strain evidence="2">Duluth1</strain>
        <tissue evidence="2">Whole animal</tissue>
    </source>
</reference>
<evidence type="ECO:0000313" key="3">
    <source>
        <dbReference type="Proteomes" id="UP000828390"/>
    </source>
</evidence>
<evidence type="ECO:0000256" key="1">
    <source>
        <dbReference type="SAM" id="MobiDB-lite"/>
    </source>
</evidence>
<sequence length="131" mass="14786">MNQAQEESTFQEYYVEEHPCEHFYEETGESVDFPSPDTDADGSLDGTACPVSNPCLTEPATTSILPAFFVPLTGAQQECYKMQVIGKKGTLEQDTAGAFQNIVRIEFQDFLMNNNNNNLQNYILEEFKNVR</sequence>
<gene>
    <name evidence="2" type="ORF">DPMN_144635</name>
</gene>
<feature type="region of interest" description="Disordered" evidence="1">
    <location>
        <begin position="25"/>
        <end position="46"/>
    </location>
</feature>
<dbReference type="Proteomes" id="UP000828390">
    <property type="component" value="Unassembled WGS sequence"/>
</dbReference>
<dbReference type="EMBL" id="JAIWYP010000007">
    <property type="protein sequence ID" value="KAH3791155.1"/>
    <property type="molecule type" value="Genomic_DNA"/>
</dbReference>
<protein>
    <submittedName>
        <fullName evidence="2">Uncharacterized protein</fullName>
    </submittedName>
</protein>
<name>A0A9D4F2H7_DREPO</name>
<accession>A0A9D4F2H7</accession>
<reference evidence="2" key="2">
    <citation type="submission" date="2020-11" db="EMBL/GenBank/DDBJ databases">
        <authorList>
            <person name="McCartney M.A."/>
            <person name="Auch B."/>
            <person name="Kono T."/>
            <person name="Mallez S."/>
            <person name="Becker A."/>
            <person name="Gohl D.M."/>
            <person name="Silverstein K.A.T."/>
            <person name="Koren S."/>
            <person name="Bechman K.B."/>
            <person name="Herman A."/>
            <person name="Abrahante J.E."/>
            <person name="Garbe J."/>
        </authorList>
    </citation>
    <scope>NUCLEOTIDE SEQUENCE</scope>
    <source>
        <strain evidence="2">Duluth1</strain>
        <tissue evidence="2">Whole animal</tissue>
    </source>
</reference>
<comment type="caution">
    <text evidence="2">The sequence shown here is derived from an EMBL/GenBank/DDBJ whole genome shotgun (WGS) entry which is preliminary data.</text>
</comment>
<organism evidence="2 3">
    <name type="scientific">Dreissena polymorpha</name>
    <name type="common">Zebra mussel</name>
    <name type="synonym">Mytilus polymorpha</name>
    <dbReference type="NCBI Taxonomy" id="45954"/>
    <lineage>
        <taxon>Eukaryota</taxon>
        <taxon>Metazoa</taxon>
        <taxon>Spiralia</taxon>
        <taxon>Lophotrochozoa</taxon>
        <taxon>Mollusca</taxon>
        <taxon>Bivalvia</taxon>
        <taxon>Autobranchia</taxon>
        <taxon>Heteroconchia</taxon>
        <taxon>Euheterodonta</taxon>
        <taxon>Imparidentia</taxon>
        <taxon>Neoheterodontei</taxon>
        <taxon>Myida</taxon>
        <taxon>Dreissenoidea</taxon>
        <taxon>Dreissenidae</taxon>
        <taxon>Dreissena</taxon>
    </lineage>
</organism>
<proteinExistence type="predicted"/>